<dbReference type="AlphaFoldDB" id="A0A060H847"/>
<dbReference type="Proteomes" id="UP000027215">
    <property type="component" value="Chromosome"/>
</dbReference>
<proteinExistence type="predicted"/>
<name>A0A060H847_XYLFS</name>
<gene>
    <name evidence="1" type="ORF">D934_09820</name>
</gene>
<dbReference type="EMBL" id="CP006696">
    <property type="protein sequence ID" value="AIC11480.1"/>
    <property type="molecule type" value="Genomic_DNA"/>
</dbReference>
<evidence type="ECO:0000313" key="2">
    <source>
        <dbReference type="Proteomes" id="UP000027215"/>
    </source>
</evidence>
<dbReference type="KEGG" id="xfs:D934_09820"/>
<protein>
    <submittedName>
        <fullName evidence="1">Uncharacterized protein</fullName>
    </submittedName>
</protein>
<organism evidence="1 2">
    <name type="scientific">Xylella fastidiosa subsp. sandyi Ann-1</name>
    <dbReference type="NCBI Taxonomy" id="155920"/>
    <lineage>
        <taxon>Bacteria</taxon>
        <taxon>Pseudomonadati</taxon>
        <taxon>Pseudomonadota</taxon>
        <taxon>Gammaproteobacteria</taxon>
        <taxon>Lysobacterales</taxon>
        <taxon>Lysobacteraceae</taxon>
        <taxon>Xylella</taxon>
    </lineage>
</organism>
<dbReference type="HOGENOM" id="CLU_3124319_0_0_6"/>
<reference evidence="1 2" key="1">
    <citation type="submission" date="2013-08" db="EMBL/GenBank/DDBJ databases">
        <authorList>
            <person name="Stouthamer R."/>
            <person name="Nunney L."/>
        </authorList>
    </citation>
    <scope>NUCLEOTIDE SEQUENCE [LARGE SCALE GENOMIC DNA]</scope>
    <source>
        <strain evidence="2">ann-1</strain>
    </source>
</reference>
<accession>A0A060H847</accession>
<sequence>MEAQGDNGQRKIAVDRQLVVPVLQQASAKYTWTHLEIVAVQTPNTAIAFT</sequence>
<evidence type="ECO:0000313" key="1">
    <source>
        <dbReference type="EMBL" id="AIC11480.1"/>
    </source>
</evidence>